<dbReference type="UniPathway" id="UPA00558">
    <property type="reaction ID" value="UER00616"/>
</dbReference>
<keyword evidence="10 11" id="KW-0670">Pyruvate</keyword>
<organism evidence="12 13">
    <name type="scientific">Ancylomarina euxinus</name>
    <dbReference type="NCBI Taxonomy" id="2283627"/>
    <lineage>
        <taxon>Bacteria</taxon>
        <taxon>Pseudomonadati</taxon>
        <taxon>Bacteroidota</taxon>
        <taxon>Bacteroidia</taxon>
        <taxon>Marinilabiliales</taxon>
        <taxon>Marinifilaceae</taxon>
        <taxon>Ancylomarina</taxon>
    </lineage>
</organism>
<dbReference type="Pfam" id="PF02666">
    <property type="entry name" value="PS_Dcarbxylase"/>
    <property type="match status" value="1"/>
</dbReference>
<dbReference type="AlphaFoldDB" id="A0A425Y1V1"/>
<comment type="pathway">
    <text evidence="11">Phospholipid metabolism; phosphatidylethanolamine biosynthesis; phosphatidylethanolamine from CDP-diacylglycerol: step 2/2.</text>
</comment>
<dbReference type="NCBIfam" id="TIGR00163">
    <property type="entry name" value="PS_decarb"/>
    <property type="match status" value="1"/>
</dbReference>
<dbReference type="EC" id="4.1.1.65" evidence="11"/>
<keyword evidence="9 11" id="KW-1208">Phospholipid metabolism</keyword>
<evidence type="ECO:0000256" key="10">
    <source>
        <dbReference type="ARBA" id="ARBA00023317"/>
    </source>
</evidence>
<sequence length="297" mass="33674">MGTIRYIDRKSGSLVKEFVPSEGMLRWLYNSSLGKVTLHTLVKRKMLTMLGGWYMSSRFSKKKIDKFIAQYQIDLSNYKITDSKAYLNFNDFFFRKIQAGKRPISNGVVSPADGKILAFQSIKDISSFFVKGSEFTIQTFLKNKELTKKYVDGSMVIVRLAPTDYHRFHFPASGFISESKSIKGRYFSVSPMALKKSLEIFCQNYRTYSTLKTEDFGNIIISEVGATMVGSIIQTYQDNSQVEKGDEKGYFAFGGSTLVLFFEKGKVKLADDLLENTRKGFETAVFMGENIACKTTV</sequence>
<feature type="chain" id="PRO_5023501157" description="Phosphatidylserine decarboxylase alpha chain" evidence="11">
    <location>
        <begin position="256"/>
        <end position="297"/>
    </location>
</feature>
<evidence type="ECO:0000256" key="9">
    <source>
        <dbReference type="ARBA" id="ARBA00023264"/>
    </source>
</evidence>
<evidence type="ECO:0000313" key="13">
    <source>
        <dbReference type="Proteomes" id="UP000285794"/>
    </source>
</evidence>
<evidence type="ECO:0000256" key="4">
    <source>
        <dbReference type="ARBA" id="ARBA00023098"/>
    </source>
</evidence>
<comment type="subcellular location">
    <subcellularLocation>
        <location evidence="11">Cell membrane</location>
        <topology evidence="11">Peripheral membrane protein</topology>
    </subcellularLocation>
</comment>
<feature type="chain" id="PRO_5023501158" description="Phosphatidylserine decarboxylase beta chain" evidence="11">
    <location>
        <begin position="1"/>
        <end position="255"/>
    </location>
</feature>
<feature type="active site" description="Charge relay system; for autoendoproteolytic cleavage activity" evidence="11">
    <location>
        <position position="256"/>
    </location>
</feature>
<proteinExistence type="inferred from homology"/>
<dbReference type="GO" id="GO:0005886">
    <property type="term" value="C:plasma membrane"/>
    <property type="evidence" value="ECO:0007669"/>
    <property type="project" value="UniProtKB-SubCell"/>
</dbReference>
<keyword evidence="2 11" id="KW-0444">Lipid biosynthesis</keyword>
<evidence type="ECO:0000256" key="11">
    <source>
        <dbReference type="HAMAP-Rule" id="MF_00663"/>
    </source>
</evidence>
<keyword evidence="13" id="KW-1185">Reference proteome</keyword>
<comment type="similarity">
    <text evidence="11">Belongs to the phosphatidylserine decarboxylase family. PSD-B subfamily. Prokaryotic type II sub-subfamily.</text>
</comment>
<comment type="subunit">
    <text evidence="11">Heterodimer of a large membrane-associated beta subunit and a small pyruvoyl-containing alpha subunit.</text>
</comment>
<comment type="pathway">
    <text evidence="1">Lipid metabolism.</text>
</comment>
<dbReference type="RefSeq" id="WP_125030585.1">
    <property type="nucleotide sequence ID" value="NZ_JAPXVP010000007.1"/>
</dbReference>
<reference evidence="12 13" key="1">
    <citation type="submission" date="2018-07" db="EMBL/GenBank/DDBJ databases">
        <title>Draft genome sequence of Ancylomarina sp. M1P.</title>
        <authorList>
            <person name="Yadav S."/>
            <person name="Villanueva L."/>
            <person name="Damste J.S.S."/>
        </authorList>
    </citation>
    <scope>NUCLEOTIDE SEQUENCE [LARGE SCALE GENOMIC DNA]</scope>
    <source>
        <strain evidence="12 13">M1P</strain>
    </source>
</reference>
<comment type="caution">
    <text evidence="12">The sequence shown here is derived from an EMBL/GenBank/DDBJ whole genome shotgun (WGS) entry which is preliminary data.</text>
</comment>
<evidence type="ECO:0000256" key="7">
    <source>
        <dbReference type="ARBA" id="ARBA00023209"/>
    </source>
</evidence>
<keyword evidence="5 11" id="KW-0472">Membrane</keyword>
<evidence type="ECO:0000256" key="1">
    <source>
        <dbReference type="ARBA" id="ARBA00005189"/>
    </source>
</evidence>
<keyword evidence="4 11" id="KW-0443">Lipid metabolism</keyword>
<feature type="active site" description="Schiff-base intermediate with substrate; via pyruvic acid; for decarboxylase activity" evidence="11">
    <location>
        <position position="256"/>
    </location>
</feature>
<dbReference type="PANTHER" id="PTHR10067">
    <property type="entry name" value="PHOSPHATIDYLSERINE DECARBOXYLASE"/>
    <property type="match status" value="1"/>
</dbReference>
<evidence type="ECO:0000256" key="2">
    <source>
        <dbReference type="ARBA" id="ARBA00022516"/>
    </source>
</evidence>
<keyword evidence="6 11" id="KW-0865">Zymogen</keyword>
<feature type="active site" description="Charge relay system; for autoendoproteolytic cleavage activity" evidence="11">
    <location>
        <position position="169"/>
    </location>
</feature>
<dbReference type="InterPro" id="IPR033179">
    <property type="entry name" value="PSD_type2_pro"/>
</dbReference>
<evidence type="ECO:0000256" key="6">
    <source>
        <dbReference type="ARBA" id="ARBA00023145"/>
    </source>
</evidence>
<accession>A0A425Y1V1</accession>
<evidence type="ECO:0000313" key="12">
    <source>
        <dbReference type="EMBL" id="RRG21899.1"/>
    </source>
</evidence>
<comment type="function">
    <text evidence="11">Catalyzes the formation of phosphatidylethanolamine (PtdEtn) from phosphatidylserine (PtdSer).</text>
</comment>
<gene>
    <name evidence="11" type="primary">psd</name>
    <name evidence="12" type="ORF">DWB61_09110</name>
</gene>
<dbReference type="OrthoDB" id="9802030at2"/>
<dbReference type="GO" id="GO:0006646">
    <property type="term" value="P:phosphatidylethanolamine biosynthetic process"/>
    <property type="evidence" value="ECO:0007669"/>
    <property type="project" value="UniProtKB-UniRule"/>
</dbReference>
<dbReference type="GO" id="GO:0004609">
    <property type="term" value="F:phosphatidylserine decarboxylase activity"/>
    <property type="evidence" value="ECO:0007669"/>
    <property type="project" value="UniProtKB-UniRule"/>
</dbReference>
<comment type="PTM">
    <text evidence="11">Is synthesized initially as an inactive proenzyme. Formation of the active enzyme involves a self-maturation process in which the active site pyruvoyl group is generated from an internal serine residue via an autocatalytic post-translational modification. Two non-identical subunits are generated from the proenzyme in this reaction, and the pyruvate is formed at the N-terminus of the alpha chain, which is derived from the carboxyl end of the proenzyme. The autoendoproteolytic cleavage occurs by a canonical serine protease mechanism, in which the side chain hydroxyl group of the serine supplies its oxygen atom to form the C-terminus of the beta chain, while the remainder of the serine residue undergoes an oxidative deamination to produce ammonia and the pyruvoyl prosthetic group on the alpha chain. During this reaction, the Ser that is part of the protease active site of the proenzyme becomes the pyruvoyl prosthetic group, which constitutes an essential element of the active site of the mature decarboxylase.</text>
</comment>
<name>A0A425Y1V1_9BACT</name>
<evidence type="ECO:0000256" key="3">
    <source>
        <dbReference type="ARBA" id="ARBA00022793"/>
    </source>
</evidence>
<dbReference type="InterPro" id="IPR003817">
    <property type="entry name" value="PS_Dcarbxylase"/>
</dbReference>
<dbReference type="PANTHER" id="PTHR10067:SF17">
    <property type="entry name" value="PHOSPHATIDYLSERINE DECARBOXYLASE PROENZYME 2"/>
    <property type="match status" value="1"/>
</dbReference>
<feature type="site" description="Cleavage (non-hydrolytic); by autocatalysis" evidence="11">
    <location>
        <begin position="255"/>
        <end position="256"/>
    </location>
</feature>
<dbReference type="NCBIfam" id="NF001941">
    <property type="entry name" value="PRK00723.1"/>
    <property type="match status" value="1"/>
</dbReference>
<dbReference type="Proteomes" id="UP000285794">
    <property type="component" value="Unassembled WGS sequence"/>
</dbReference>
<evidence type="ECO:0000256" key="8">
    <source>
        <dbReference type="ARBA" id="ARBA00023239"/>
    </source>
</evidence>
<protein>
    <recommendedName>
        <fullName evidence="11">Phosphatidylserine decarboxylase proenzyme</fullName>
        <ecNumber evidence="11">4.1.1.65</ecNumber>
    </recommendedName>
    <component>
        <recommendedName>
            <fullName evidence="11">Phosphatidylserine decarboxylase alpha chain</fullName>
        </recommendedName>
    </component>
    <component>
        <recommendedName>
            <fullName evidence="11">Phosphatidylserine decarboxylase beta chain</fullName>
        </recommendedName>
    </component>
</protein>
<dbReference type="HAMAP" id="MF_00663">
    <property type="entry name" value="PS_decarb_PSD_B_type2"/>
    <property type="match status" value="1"/>
</dbReference>
<dbReference type="InterPro" id="IPR033177">
    <property type="entry name" value="PSD-B"/>
</dbReference>
<feature type="active site" description="Charge relay system; for autoendoproteolytic cleavage activity" evidence="11">
    <location>
        <position position="113"/>
    </location>
</feature>
<keyword evidence="3 11" id="KW-0210">Decarboxylase</keyword>
<evidence type="ECO:0000256" key="5">
    <source>
        <dbReference type="ARBA" id="ARBA00023136"/>
    </source>
</evidence>
<keyword evidence="7 11" id="KW-0594">Phospholipid biosynthesis</keyword>
<keyword evidence="8 11" id="KW-0456">Lyase</keyword>
<dbReference type="EMBL" id="QQWG01000007">
    <property type="protein sequence ID" value="RRG21899.1"/>
    <property type="molecule type" value="Genomic_DNA"/>
</dbReference>
<comment type="cofactor">
    <cofactor evidence="11">
        <name>pyruvate</name>
        <dbReference type="ChEBI" id="CHEBI:15361"/>
    </cofactor>
    <text evidence="11">Binds 1 pyruvoyl group covalently per subunit.</text>
</comment>
<feature type="modified residue" description="Pyruvic acid (Ser); by autocatalysis" evidence="11">
    <location>
        <position position="256"/>
    </location>
</feature>
<keyword evidence="11" id="KW-1003">Cell membrane</keyword>
<comment type="catalytic activity">
    <reaction evidence="11">
        <text>a 1,2-diacyl-sn-glycero-3-phospho-L-serine + H(+) = a 1,2-diacyl-sn-glycero-3-phosphoethanolamine + CO2</text>
        <dbReference type="Rhea" id="RHEA:20828"/>
        <dbReference type="ChEBI" id="CHEBI:15378"/>
        <dbReference type="ChEBI" id="CHEBI:16526"/>
        <dbReference type="ChEBI" id="CHEBI:57262"/>
        <dbReference type="ChEBI" id="CHEBI:64612"/>
        <dbReference type="EC" id="4.1.1.65"/>
    </reaction>
</comment>